<gene>
    <name evidence="2" type="ORF">UFOVP269_13</name>
    <name evidence="1" type="ORF">UFOVP98_58</name>
</gene>
<reference evidence="2" key="1">
    <citation type="submission" date="2020-04" db="EMBL/GenBank/DDBJ databases">
        <authorList>
            <person name="Chiriac C."/>
            <person name="Salcher M."/>
            <person name="Ghai R."/>
            <person name="Kavagutti S V."/>
        </authorList>
    </citation>
    <scope>NUCLEOTIDE SEQUENCE</scope>
</reference>
<sequence>MDESEYVSIHDRIRDKALQKSSEIYGHPHTAIKQYESPKQSDLDEIKQALKYILETLTQLDRYVRDKRYKPGIYEKNCYEETKNIKEIEKLKDR</sequence>
<protein>
    <submittedName>
        <fullName evidence="2">Uncharacterized protein</fullName>
    </submittedName>
</protein>
<proteinExistence type="predicted"/>
<evidence type="ECO:0000313" key="2">
    <source>
        <dbReference type="EMBL" id="CAB4134133.1"/>
    </source>
</evidence>
<organism evidence="2">
    <name type="scientific">uncultured Caudovirales phage</name>
    <dbReference type="NCBI Taxonomy" id="2100421"/>
    <lineage>
        <taxon>Viruses</taxon>
        <taxon>Duplodnaviria</taxon>
        <taxon>Heunggongvirae</taxon>
        <taxon>Uroviricota</taxon>
        <taxon>Caudoviricetes</taxon>
        <taxon>Peduoviridae</taxon>
        <taxon>Maltschvirus</taxon>
        <taxon>Maltschvirus maltsch</taxon>
    </lineage>
</organism>
<dbReference type="EMBL" id="LR796283">
    <property type="protein sequence ID" value="CAB4134133.1"/>
    <property type="molecule type" value="Genomic_DNA"/>
</dbReference>
<dbReference type="EMBL" id="LR796217">
    <property type="protein sequence ID" value="CAB4127846.1"/>
    <property type="molecule type" value="Genomic_DNA"/>
</dbReference>
<evidence type="ECO:0000313" key="1">
    <source>
        <dbReference type="EMBL" id="CAB4127846.1"/>
    </source>
</evidence>
<accession>A0A6J5LL74</accession>
<name>A0A6J5LL74_9CAUD</name>